<reference evidence="2 3" key="1">
    <citation type="submission" date="2018-06" db="EMBL/GenBank/DDBJ databases">
        <title>Complete Genomes of Monosporascus.</title>
        <authorList>
            <person name="Robinson A.J."/>
            <person name="Natvig D.O."/>
        </authorList>
    </citation>
    <scope>NUCLEOTIDE SEQUENCE [LARGE SCALE GENOMIC DNA]</scope>
    <source>
        <strain evidence="2 3">CBS 609.92</strain>
    </source>
</reference>
<name>A0ABY0H679_9PEZI</name>
<keyword evidence="1" id="KW-0472">Membrane</keyword>
<sequence length="141" mass="15599">MPSLSRINTINRVTRFPPFDPYLRGWRNYGGLFRDNLAWMASATVFIVVVLTAMQVGLATERLRDDADFQRASYGFTAFAILGPMCAFGLVVLGALFNLTKDLPWLFAQGRGLGGSVLIFSIPHATGVLDGWHVRLDDYVG</sequence>
<keyword evidence="1" id="KW-0812">Transmembrane</keyword>
<feature type="transmembrane region" description="Helical" evidence="1">
    <location>
        <begin position="37"/>
        <end position="60"/>
    </location>
</feature>
<accession>A0ABY0H679</accession>
<dbReference type="Pfam" id="PF20246">
    <property type="entry name" value="DUF6601"/>
    <property type="match status" value="1"/>
</dbReference>
<keyword evidence="3" id="KW-1185">Reference proteome</keyword>
<dbReference type="Proteomes" id="UP000294003">
    <property type="component" value="Unassembled WGS sequence"/>
</dbReference>
<gene>
    <name evidence="2" type="ORF">DL762_005104</name>
</gene>
<organism evidence="2 3">
    <name type="scientific">Monosporascus cannonballus</name>
    <dbReference type="NCBI Taxonomy" id="155416"/>
    <lineage>
        <taxon>Eukaryota</taxon>
        <taxon>Fungi</taxon>
        <taxon>Dikarya</taxon>
        <taxon>Ascomycota</taxon>
        <taxon>Pezizomycotina</taxon>
        <taxon>Sordariomycetes</taxon>
        <taxon>Xylariomycetidae</taxon>
        <taxon>Xylariales</taxon>
        <taxon>Xylariales incertae sedis</taxon>
        <taxon>Monosporascus</taxon>
    </lineage>
</organism>
<evidence type="ECO:0000313" key="3">
    <source>
        <dbReference type="Proteomes" id="UP000294003"/>
    </source>
</evidence>
<evidence type="ECO:0000313" key="2">
    <source>
        <dbReference type="EMBL" id="RYO85645.1"/>
    </source>
</evidence>
<dbReference type="InterPro" id="IPR046536">
    <property type="entry name" value="DUF6601"/>
</dbReference>
<comment type="caution">
    <text evidence="2">The sequence shown here is derived from an EMBL/GenBank/DDBJ whole genome shotgun (WGS) entry which is preliminary data.</text>
</comment>
<proteinExistence type="predicted"/>
<feature type="transmembrane region" description="Helical" evidence="1">
    <location>
        <begin position="72"/>
        <end position="97"/>
    </location>
</feature>
<evidence type="ECO:0000256" key="1">
    <source>
        <dbReference type="SAM" id="Phobius"/>
    </source>
</evidence>
<keyword evidence="1" id="KW-1133">Transmembrane helix</keyword>
<protein>
    <submittedName>
        <fullName evidence="2">Uncharacterized protein</fullName>
    </submittedName>
</protein>
<dbReference type="EMBL" id="QJNS01000132">
    <property type="protein sequence ID" value="RYO85645.1"/>
    <property type="molecule type" value="Genomic_DNA"/>
</dbReference>